<feature type="transmembrane region" description="Helical" evidence="1">
    <location>
        <begin position="12"/>
        <end position="30"/>
    </location>
</feature>
<evidence type="ECO:0000256" key="1">
    <source>
        <dbReference type="SAM" id="Phobius"/>
    </source>
</evidence>
<dbReference type="AlphaFoldDB" id="A0A0C9ZVZ9"/>
<proteinExistence type="predicted"/>
<gene>
    <name evidence="2" type="ORF">PISMIDRAFT_671366</name>
</gene>
<name>A0A0C9ZVZ9_9AGAM</name>
<feature type="transmembrane region" description="Helical" evidence="1">
    <location>
        <begin position="81"/>
        <end position="102"/>
    </location>
</feature>
<accession>A0A0C9ZVZ9</accession>
<keyword evidence="1" id="KW-1133">Transmembrane helix</keyword>
<keyword evidence="1" id="KW-0472">Membrane</keyword>
<protein>
    <submittedName>
        <fullName evidence="2">Uncharacterized protein</fullName>
    </submittedName>
</protein>
<evidence type="ECO:0000313" key="3">
    <source>
        <dbReference type="Proteomes" id="UP000054018"/>
    </source>
</evidence>
<dbReference type="EMBL" id="KN833687">
    <property type="protein sequence ID" value="KIK30224.1"/>
    <property type="molecule type" value="Genomic_DNA"/>
</dbReference>
<dbReference type="Proteomes" id="UP000054018">
    <property type="component" value="Unassembled WGS sequence"/>
</dbReference>
<reference evidence="2 3" key="1">
    <citation type="submission" date="2014-04" db="EMBL/GenBank/DDBJ databases">
        <authorList>
            <consortium name="DOE Joint Genome Institute"/>
            <person name="Kuo A."/>
            <person name="Kohler A."/>
            <person name="Costa M.D."/>
            <person name="Nagy L.G."/>
            <person name="Floudas D."/>
            <person name="Copeland A."/>
            <person name="Barry K.W."/>
            <person name="Cichocki N."/>
            <person name="Veneault-Fourrey C."/>
            <person name="LaButti K."/>
            <person name="Lindquist E.A."/>
            <person name="Lipzen A."/>
            <person name="Lundell T."/>
            <person name="Morin E."/>
            <person name="Murat C."/>
            <person name="Sun H."/>
            <person name="Tunlid A."/>
            <person name="Henrissat B."/>
            <person name="Grigoriev I.V."/>
            <person name="Hibbett D.S."/>
            <person name="Martin F."/>
            <person name="Nordberg H.P."/>
            <person name="Cantor M.N."/>
            <person name="Hua S.X."/>
        </authorList>
    </citation>
    <scope>NUCLEOTIDE SEQUENCE [LARGE SCALE GENOMIC DNA]</scope>
    <source>
        <strain evidence="2 3">441</strain>
    </source>
</reference>
<keyword evidence="3" id="KW-1185">Reference proteome</keyword>
<keyword evidence="1" id="KW-0812">Transmembrane</keyword>
<sequence>MASNCRCDAYKLKVAAVVAFYMTAALVMVFVNKAVLNSSPDLPLLFLLLQLIIAVVLLHASAAVTSRVELPKLELQTARNLIPVVSVNIIGLVFNTLCLRGVEASFFQVGPSEFVGSASHCSLHIARSLEV</sequence>
<evidence type="ECO:0000313" key="2">
    <source>
        <dbReference type="EMBL" id="KIK30224.1"/>
    </source>
</evidence>
<dbReference type="HOGENOM" id="CLU_1928424_0_0_1"/>
<organism evidence="2 3">
    <name type="scientific">Pisolithus microcarpus 441</name>
    <dbReference type="NCBI Taxonomy" id="765257"/>
    <lineage>
        <taxon>Eukaryota</taxon>
        <taxon>Fungi</taxon>
        <taxon>Dikarya</taxon>
        <taxon>Basidiomycota</taxon>
        <taxon>Agaricomycotina</taxon>
        <taxon>Agaricomycetes</taxon>
        <taxon>Agaricomycetidae</taxon>
        <taxon>Boletales</taxon>
        <taxon>Sclerodermatineae</taxon>
        <taxon>Pisolithaceae</taxon>
        <taxon>Pisolithus</taxon>
    </lineage>
</organism>
<reference evidence="3" key="2">
    <citation type="submission" date="2015-01" db="EMBL/GenBank/DDBJ databases">
        <title>Evolutionary Origins and Diversification of the Mycorrhizal Mutualists.</title>
        <authorList>
            <consortium name="DOE Joint Genome Institute"/>
            <consortium name="Mycorrhizal Genomics Consortium"/>
            <person name="Kohler A."/>
            <person name="Kuo A."/>
            <person name="Nagy L.G."/>
            <person name="Floudas D."/>
            <person name="Copeland A."/>
            <person name="Barry K.W."/>
            <person name="Cichocki N."/>
            <person name="Veneault-Fourrey C."/>
            <person name="LaButti K."/>
            <person name="Lindquist E.A."/>
            <person name="Lipzen A."/>
            <person name="Lundell T."/>
            <person name="Morin E."/>
            <person name="Murat C."/>
            <person name="Riley R."/>
            <person name="Ohm R."/>
            <person name="Sun H."/>
            <person name="Tunlid A."/>
            <person name="Henrissat B."/>
            <person name="Grigoriev I.V."/>
            <person name="Hibbett D.S."/>
            <person name="Martin F."/>
        </authorList>
    </citation>
    <scope>NUCLEOTIDE SEQUENCE [LARGE SCALE GENOMIC DNA]</scope>
    <source>
        <strain evidence="3">441</strain>
    </source>
</reference>
<dbReference type="OrthoDB" id="5547497at2759"/>
<feature type="transmembrane region" description="Helical" evidence="1">
    <location>
        <begin position="42"/>
        <end position="60"/>
    </location>
</feature>